<comment type="caution">
    <text evidence="3">The sequence shown here is derived from an EMBL/GenBank/DDBJ whole genome shotgun (WGS) entry which is preliminary data.</text>
</comment>
<proteinExistence type="predicted"/>
<protein>
    <submittedName>
        <fullName evidence="3">Uncharacterized protein</fullName>
    </submittedName>
</protein>
<dbReference type="AlphaFoldDB" id="A0A6G4XSK6"/>
<keyword evidence="2" id="KW-0812">Transmembrane</keyword>
<keyword evidence="4" id="KW-1185">Reference proteome</keyword>
<reference evidence="3 4" key="1">
    <citation type="submission" date="2020-02" db="EMBL/GenBank/DDBJ databases">
        <title>Whole-genome analyses of novel actinobacteria.</title>
        <authorList>
            <person name="Sahin N."/>
            <person name="Tokatli A."/>
        </authorList>
    </citation>
    <scope>NUCLEOTIDE SEQUENCE [LARGE SCALE GENOMIC DNA]</scope>
    <source>
        <strain evidence="3 4">YC504</strain>
    </source>
</reference>
<sequence length="68" mass="7557">MNTNALLDWFTVLVLFALLAAPSFLGHVQDRRIDRQLKQAGQQAPRSARVHLLPARRGAERAAHSRAA</sequence>
<evidence type="ECO:0000256" key="2">
    <source>
        <dbReference type="SAM" id="Phobius"/>
    </source>
</evidence>
<gene>
    <name evidence="3" type="ORF">G6045_32940</name>
</gene>
<evidence type="ECO:0000313" key="4">
    <source>
        <dbReference type="Proteomes" id="UP000481109"/>
    </source>
</evidence>
<dbReference type="Proteomes" id="UP000481109">
    <property type="component" value="Unassembled WGS sequence"/>
</dbReference>
<name>A0A6G4XSK6_9ACTN</name>
<feature type="compositionally biased region" description="Basic and acidic residues" evidence="1">
    <location>
        <begin position="57"/>
        <end position="68"/>
    </location>
</feature>
<dbReference type="EMBL" id="JAAKZW010000216">
    <property type="protein sequence ID" value="NGO80428.1"/>
    <property type="molecule type" value="Genomic_DNA"/>
</dbReference>
<organism evidence="3 4">
    <name type="scientific">Streptomyces mesophilus</name>
    <dbReference type="NCBI Taxonomy" id="1775132"/>
    <lineage>
        <taxon>Bacteria</taxon>
        <taxon>Bacillati</taxon>
        <taxon>Actinomycetota</taxon>
        <taxon>Actinomycetes</taxon>
        <taxon>Kitasatosporales</taxon>
        <taxon>Streptomycetaceae</taxon>
        <taxon>Streptomyces</taxon>
    </lineage>
</organism>
<feature type="region of interest" description="Disordered" evidence="1">
    <location>
        <begin position="38"/>
        <end position="68"/>
    </location>
</feature>
<keyword evidence="2" id="KW-0472">Membrane</keyword>
<feature type="transmembrane region" description="Helical" evidence="2">
    <location>
        <begin position="6"/>
        <end position="28"/>
    </location>
</feature>
<dbReference type="RefSeq" id="WP_165335846.1">
    <property type="nucleotide sequence ID" value="NZ_JAAKZW010000216.1"/>
</dbReference>
<evidence type="ECO:0000313" key="3">
    <source>
        <dbReference type="EMBL" id="NGO80428.1"/>
    </source>
</evidence>
<accession>A0A6G4XSK6</accession>
<keyword evidence="2" id="KW-1133">Transmembrane helix</keyword>
<evidence type="ECO:0000256" key="1">
    <source>
        <dbReference type="SAM" id="MobiDB-lite"/>
    </source>
</evidence>